<dbReference type="GO" id="GO:0004325">
    <property type="term" value="F:ferrochelatase activity"/>
    <property type="evidence" value="ECO:0007669"/>
    <property type="project" value="InterPro"/>
</dbReference>
<keyword evidence="3" id="KW-1185">Reference proteome</keyword>
<dbReference type="Gene3D" id="3.40.50.1400">
    <property type="match status" value="1"/>
</dbReference>
<sequence length="146" mass="16345">MASLIGKELQNFSSPEEVMLFFSAHGVLVSYVKDARDPYKDQIEDSIFLIMQELKARGINNENILAYQEYKHLALESGIENWGRVPALDCTSSFISDVADGVIEALPSATAMSTTEVKPKEAETDPLCKRAHGDYKRLIWSTSTWL</sequence>
<comment type="similarity">
    <text evidence="1">Belongs to the ferrochelatase family.</text>
</comment>
<name>A0A9Q0GQB7_9MAGN</name>
<evidence type="ECO:0000313" key="2">
    <source>
        <dbReference type="EMBL" id="KAJ4950515.1"/>
    </source>
</evidence>
<proteinExistence type="inferred from homology"/>
<dbReference type="GO" id="GO:0006783">
    <property type="term" value="P:heme biosynthetic process"/>
    <property type="evidence" value="ECO:0007669"/>
    <property type="project" value="InterPro"/>
</dbReference>
<dbReference type="OrthoDB" id="1911268at2759"/>
<organism evidence="2 3">
    <name type="scientific">Protea cynaroides</name>
    <dbReference type="NCBI Taxonomy" id="273540"/>
    <lineage>
        <taxon>Eukaryota</taxon>
        <taxon>Viridiplantae</taxon>
        <taxon>Streptophyta</taxon>
        <taxon>Embryophyta</taxon>
        <taxon>Tracheophyta</taxon>
        <taxon>Spermatophyta</taxon>
        <taxon>Magnoliopsida</taxon>
        <taxon>Proteales</taxon>
        <taxon>Proteaceae</taxon>
        <taxon>Protea</taxon>
    </lineage>
</organism>
<dbReference type="PANTHER" id="PTHR11108:SF4">
    <property type="entry name" value="FERROCHELATASE-1, CHLOROPLASTIC_MITOCHONDRIAL"/>
    <property type="match status" value="1"/>
</dbReference>
<protein>
    <recommendedName>
        <fullName evidence="4">Ferrochelatase</fullName>
    </recommendedName>
</protein>
<evidence type="ECO:0008006" key="4">
    <source>
        <dbReference type="Google" id="ProtNLM"/>
    </source>
</evidence>
<dbReference type="InterPro" id="IPR001015">
    <property type="entry name" value="Ferrochelatase"/>
</dbReference>
<dbReference type="Pfam" id="PF00762">
    <property type="entry name" value="Ferrochelatase"/>
    <property type="match status" value="1"/>
</dbReference>
<dbReference type="PANTHER" id="PTHR11108">
    <property type="entry name" value="FERROCHELATASE"/>
    <property type="match status" value="1"/>
</dbReference>
<comment type="caution">
    <text evidence="2">The sequence shown here is derived from an EMBL/GenBank/DDBJ whole genome shotgun (WGS) entry which is preliminary data.</text>
</comment>
<dbReference type="GO" id="GO:0005739">
    <property type="term" value="C:mitochondrion"/>
    <property type="evidence" value="ECO:0007669"/>
    <property type="project" value="TreeGrafter"/>
</dbReference>
<evidence type="ECO:0000256" key="1">
    <source>
        <dbReference type="RuleBase" id="RU004185"/>
    </source>
</evidence>
<dbReference type="Proteomes" id="UP001141806">
    <property type="component" value="Unassembled WGS sequence"/>
</dbReference>
<accession>A0A9Q0GQB7</accession>
<reference evidence="2" key="1">
    <citation type="journal article" date="2023" name="Plant J.">
        <title>The genome of the king protea, Protea cynaroides.</title>
        <authorList>
            <person name="Chang J."/>
            <person name="Duong T.A."/>
            <person name="Schoeman C."/>
            <person name="Ma X."/>
            <person name="Roodt D."/>
            <person name="Barker N."/>
            <person name="Li Z."/>
            <person name="Van de Peer Y."/>
            <person name="Mizrachi E."/>
        </authorList>
    </citation>
    <scope>NUCLEOTIDE SEQUENCE</scope>
    <source>
        <tissue evidence="2">Young leaves</tissue>
    </source>
</reference>
<dbReference type="AlphaFoldDB" id="A0A9Q0GQB7"/>
<gene>
    <name evidence="2" type="ORF">NE237_027347</name>
</gene>
<dbReference type="EMBL" id="JAMYWD010000012">
    <property type="protein sequence ID" value="KAJ4950515.1"/>
    <property type="molecule type" value="Genomic_DNA"/>
</dbReference>
<evidence type="ECO:0000313" key="3">
    <source>
        <dbReference type="Proteomes" id="UP001141806"/>
    </source>
</evidence>
<dbReference type="SUPFAM" id="SSF53800">
    <property type="entry name" value="Chelatase"/>
    <property type="match status" value="1"/>
</dbReference>